<evidence type="ECO:0000256" key="3">
    <source>
        <dbReference type="ARBA" id="ARBA00022448"/>
    </source>
</evidence>
<protein>
    <recommendedName>
        <fullName evidence="16">P-type Cu(2+) transporter</fullName>
        <ecNumber evidence="16">7.2.2.9</ecNumber>
    </recommendedName>
</protein>
<keyword evidence="21" id="KW-1185">Reference proteome</keyword>
<dbReference type="InterPro" id="IPR027256">
    <property type="entry name" value="P-typ_ATPase_IB"/>
</dbReference>
<dbReference type="AlphaFoldDB" id="A0A5A8F158"/>
<evidence type="ECO:0000256" key="8">
    <source>
        <dbReference type="ARBA" id="ARBA00022796"/>
    </source>
</evidence>
<dbReference type="FunFam" id="2.70.150.10:FF:000002">
    <property type="entry name" value="Copper-transporting ATPase 1, putative"/>
    <property type="match status" value="1"/>
</dbReference>
<evidence type="ECO:0000256" key="2">
    <source>
        <dbReference type="ARBA" id="ARBA00006024"/>
    </source>
</evidence>
<dbReference type="InterPro" id="IPR044492">
    <property type="entry name" value="P_typ_ATPase_HD_dom"/>
</dbReference>
<keyword evidence="10" id="KW-0460">Magnesium</keyword>
<dbReference type="PANTHER" id="PTHR43520">
    <property type="entry name" value="ATP7, ISOFORM B"/>
    <property type="match status" value="1"/>
</dbReference>
<dbReference type="InterPro" id="IPR059000">
    <property type="entry name" value="ATPase_P-type_domA"/>
</dbReference>
<comment type="catalytic activity">
    <reaction evidence="17">
        <text>Cu(2+)(in) + ATP + H2O = Cu(2+)(out) + ADP + phosphate + H(+)</text>
        <dbReference type="Rhea" id="RHEA:10376"/>
        <dbReference type="ChEBI" id="CHEBI:15377"/>
        <dbReference type="ChEBI" id="CHEBI:15378"/>
        <dbReference type="ChEBI" id="CHEBI:29036"/>
        <dbReference type="ChEBI" id="CHEBI:30616"/>
        <dbReference type="ChEBI" id="CHEBI:43474"/>
        <dbReference type="ChEBI" id="CHEBI:456216"/>
        <dbReference type="EC" id="7.2.2.9"/>
    </reaction>
</comment>
<dbReference type="Gene3D" id="3.30.70.100">
    <property type="match status" value="2"/>
</dbReference>
<dbReference type="InterPro" id="IPR006121">
    <property type="entry name" value="HMA_dom"/>
</dbReference>
<keyword evidence="4 18" id="KW-0812">Transmembrane</keyword>
<evidence type="ECO:0000256" key="12">
    <source>
        <dbReference type="ARBA" id="ARBA00022989"/>
    </source>
</evidence>
<evidence type="ECO:0000256" key="16">
    <source>
        <dbReference type="ARBA" id="ARBA00038904"/>
    </source>
</evidence>
<dbReference type="EMBL" id="VFJB01000006">
    <property type="protein sequence ID" value="KAA0257798.1"/>
    <property type="molecule type" value="Genomic_DNA"/>
</dbReference>
<dbReference type="GO" id="GO:0043682">
    <property type="term" value="F:P-type divalent copper transporter activity"/>
    <property type="evidence" value="ECO:0007669"/>
    <property type="project" value="UniProtKB-EC"/>
</dbReference>
<feature type="transmembrane region" description="Helical" evidence="18">
    <location>
        <begin position="400"/>
        <end position="422"/>
    </location>
</feature>
<reference evidence="20 21" key="1">
    <citation type="submission" date="2019-06" db="EMBL/GenBank/DDBJ databases">
        <title>Genomic insights into carbon and energy metabolism of Deferribacter autotrophicus revealed new metabolic traits in the phylum Deferribacteres.</title>
        <authorList>
            <person name="Slobodkin A.I."/>
            <person name="Slobodkina G.B."/>
            <person name="Allioux M."/>
            <person name="Alain K."/>
            <person name="Jebbar M."/>
            <person name="Shadrin V."/>
            <person name="Kublanov I.V."/>
            <person name="Toshchakov S.V."/>
            <person name="Bonch-Osmolovskaya E.A."/>
        </authorList>
    </citation>
    <scope>NUCLEOTIDE SEQUENCE [LARGE SCALE GENOMIC DNA]</scope>
    <source>
        <strain evidence="20 21">SL50</strain>
    </source>
</reference>
<dbReference type="PROSITE" id="PS00154">
    <property type="entry name" value="ATPASE_E1_E2"/>
    <property type="match status" value="1"/>
</dbReference>
<evidence type="ECO:0000256" key="7">
    <source>
        <dbReference type="ARBA" id="ARBA00022741"/>
    </source>
</evidence>
<dbReference type="InterPro" id="IPR018303">
    <property type="entry name" value="ATPase_P-typ_P_site"/>
</dbReference>
<evidence type="ECO:0000256" key="10">
    <source>
        <dbReference type="ARBA" id="ARBA00022842"/>
    </source>
</evidence>
<dbReference type="NCBIfam" id="TIGR00003">
    <property type="entry name" value="copper ion binding protein"/>
    <property type="match status" value="1"/>
</dbReference>
<feature type="transmembrane region" description="Helical" evidence="18">
    <location>
        <begin position="159"/>
        <end position="179"/>
    </location>
</feature>
<evidence type="ECO:0000256" key="6">
    <source>
        <dbReference type="ARBA" id="ARBA00022737"/>
    </source>
</evidence>
<evidence type="ECO:0000256" key="18">
    <source>
        <dbReference type="RuleBase" id="RU362081"/>
    </source>
</evidence>
<dbReference type="NCBIfam" id="TIGR01525">
    <property type="entry name" value="ATPase-IB_hvy"/>
    <property type="match status" value="1"/>
</dbReference>
<dbReference type="GO" id="GO:0016887">
    <property type="term" value="F:ATP hydrolysis activity"/>
    <property type="evidence" value="ECO:0007669"/>
    <property type="project" value="InterPro"/>
</dbReference>
<comment type="caution">
    <text evidence="20">The sequence shown here is derived from an EMBL/GenBank/DDBJ whole genome shotgun (WGS) entry which is preliminary data.</text>
</comment>
<keyword evidence="14" id="KW-0406">Ion transport</keyword>
<dbReference type="GO" id="GO:0005507">
    <property type="term" value="F:copper ion binding"/>
    <property type="evidence" value="ECO:0007669"/>
    <property type="project" value="InterPro"/>
</dbReference>
<organism evidence="20 21">
    <name type="scientific">Deferribacter autotrophicus</name>
    <dbReference type="NCBI Taxonomy" id="500465"/>
    <lineage>
        <taxon>Bacteria</taxon>
        <taxon>Pseudomonadati</taxon>
        <taxon>Deferribacterota</taxon>
        <taxon>Deferribacteres</taxon>
        <taxon>Deferribacterales</taxon>
        <taxon>Deferribacteraceae</taxon>
        <taxon>Deferribacter</taxon>
    </lineage>
</organism>
<dbReference type="PROSITE" id="PS01047">
    <property type="entry name" value="HMA_1"/>
    <property type="match status" value="2"/>
</dbReference>
<evidence type="ECO:0000256" key="15">
    <source>
        <dbReference type="ARBA" id="ARBA00023136"/>
    </source>
</evidence>
<dbReference type="SUPFAM" id="SSF55008">
    <property type="entry name" value="HMA, heavy metal-associated domain"/>
    <property type="match status" value="2"/>
</dbReference>
<dbReference type="GO" id="GO:0005886">
    <property type="term" value="C:plasma membrane"/>
    <property type="evidence" value="ECO:0007669"/>
    <property type="project" value="UniProtKB-SubCell"/>
</dbReference>
<dbReference type="PANTHER" id="PTHR43520:SF8">
    <property type="entry name" value="P-TYPE CU(+) TRANSPORTER"/>
    <property type="match status" value="1"/>
</dbReference>
<feature type="transmembrane region" description="Helical" evidence="18">
    <location>
        <begin position="191"/>
        <end position="209"/>
    </location>
</feature>
<accession>A0A5A8F158</accession>
<proteinExistence type="inferred from homology"/>
<dbReference type="Pfam" id="PF00403">
    <property type="entry name" value="HMA"/>
    <property type="match status" value="2"/>
</dbReference>
<keyword evidence="13" id="KW-0186">Copper</keyword>
<evidence type="ECO:0000259" key="19">
    <source>
        <dbReference type="PROSITE" id="PS50846"/>
    </source>
</evidence>
<evidence type="ECO:0000256" key="13">
    <source>
        <dbReference type="ARBA" id="ARBA00023008"/>
    </source>
</evidence>
<dbReference type="Gene3D" id="3.40.1110.10">
    <property type="entry name" value="Calcium-transporting ATPase, cytoplasmic domain N"/>
    <property type="match status" value="1"/>
</dbReference>
<evidence type="ECO:0000256" key="17">
    <source>
        <dbReference type="ARBA" id="ARBA00047424"/>
    </source>
</evidence>
<dbReference type="InterPro" id="IPR036412">
    <property type="entry name" value="HAD-like_sf"/>
</dbReference>
<dbReference type="Pfam" id="PF00702">
    <property type="entry name" value="Hydrolase"/>
    <property type="match status" value="1"/>
</dbReference>
<dbReference type="PRINTS" id="PR00941">
    <property type="entry name" value="CDATPASE"/>
</dbReference>
<dbReference type="NCBIfam" id="TIGR01494">
    <property type="entry name" value="ATPase_P-type"/>
    <property type="match status" value="1"/>
</dbReference>
<evidence type="ECO:0000256" key="4">
    <source>
        <dbReference type="ARBA" id="ARBA00022692"/>
    </source>
</evidence>
<name>A0A5A8F158_9BACT</name>
<dbReference type="InterPro" id="IPR036163">
    <property type="entry name" value="HMA_dom_sf"/>
</dbReference>
<evidence type="ECO:0000256" key="14">
    <source>
        <dbReference type="ARBA" id="ARBA00023065"/>
    </source>
</evidence>
<dbReference type="SUPFAM" id="SSF56784">
    <property type="entry name" value="HAD-like"/>
    <property type="match status" value="1"/>
</dbReference>
<dbReference type="Pfam" id="PF00122">
    <property type="entry name" value="E1-E2_ATPase"/>
    <property type="match status" value="1"/>
</dbReference>
<dbReference type="NCBIfam" id="TIGR01511">
    <property type="entry name" value="ATPase-IB1_Cu"/>
    <property type="match status" value="1"/>
</dbReference>
<keyword evidence="6" id="KW-0677">Repeat</keyword>
<evidence type="ECO:0000313" key="21">
    <source>
        <dbReference type="Proteomes" id="UP000322876"/>
    </source>
</evidence>
<dbReference type="GO" id="GO:0012505">
    <property type="term" value="C:endomembrane system"/>
    <property type="evidence" value="ECO:0007669"/>
    <property type="project" value="UniProtKB-SubCell"/>
</dbReference>
<keyword evidence="18" id="KW-1003">Cell membrane</keyword>
<evidence type="ECO:0000256" key="9">
    <source>
        <dbReference type="ARBA" id="ARBA00022840"/>
    </source>
</evidence>
<dbReference type="SUPFAM" id="SSF81653">
    <property type="entry name" value="Calcium ATPase, transduction domain A"/>
    <property type="match status" value="1"/>
</dbReference>
<sequence length="793" mass="85917">MAMKEVTLPVSGMTCAACASRIERKLSKTEGVISANVNLSMERAKVEFDPQKLNIADVIKVIEDTGYSVPTSEVELDIIGMTCAACANRIEKKLKKTEGIVDAVINLATEKGKVKFISTIVDESQIIDVIRGIGYDAKIRKDSLESFSKEKEIISKRKMLIISALFSFPLLIGMFVHFLKIESLSFLINPYLQLLLASVVQFYPGMQFYKGAYLSLKDKSANMDVLVALGTSAAYIFSFVNVFRGGDLYFETSAILITLILFGKYLEAVAKGRTSEAIKKLMELKPASARVVRDGKEIEVSVDDVRVGEIVIVKPGEKIPLDGEVVEGASFVDESMMTGESVPVEKKVGDEVIGATINKNGYLKVKVTKTGKDTFLSQIIKIVEEAQSSKAPIQRFADVVSAYFVPTVIGIAIITFLLWYFWLDAGNFTRALINFTAVMVIACPCALGLATPTSIMVGTGKGAQLGILFKGGEYLETAHKVNAIVFDKTGTLTKGEFEVTDIVCAEGVDEEYLLMMAASAEKMSEHPLAQAIVRKAESSNVQFKNTTHFEVLSGLGVAAEIDGKKIVIGNEKLMQVTGVDCSVLKSVKEELDSEGKTTFYVAENEKLLGIVSVADSVKEYARETIEKLHKIGISVYMLTGDNKITAKAIAKKLKIENVFAEVLPNEKADKVNEIKSAGKIVAMVGDGINDAPALATADVGIAMGTGTDVAIEAADITLVADDLRKIVAALMLSRATMRNIKQNLFWALIYNIIGIPVAAAGFLSPIIAGAAMAFSSVSVVTNALRLKKWEFKF</sequence>
<dbReference type="SFLD" id="SFLDS00003">
    <property type="entry name" value="Haloacid_Dehalogenase"/>
    <property type="match status" value="1"/>
</dbReference>
<feature type="transmembrane region" description="Helical" evidence="18">
    <location>
        <begin position="743"/>
        <end position="760"/>
    </location>
</feature>
<dbReference type="CDD" id="cd02094">
    <property type="entry name" value="P-type_ATPase_Cu-like"/>
    <property type="match status" value="1"/>
</dbReference>
<dbReference type="Gene3D" id="2.70.150.10">
    <property type="entry name" value="Calcium-transporting ATPase, cytoplasmic transduction domain A"/>
    <property type="match status" value="1"/>
</dbReference>
<feature type="domain" description="HMA" evidence="19">
    <location>
        <begin position="4"/>
        <end position="70"/>
    </location>
</feature>
<evidence type="ECO:0000256" key="1">
    <source>
        <dbReference type="ARBA" id="ARBA00004127"/>
    </source>
</evidence>
<feature type="transmembrane region" description="Helical" evidence="18">
    <location>
        <begin position="248"/>
        <end position="266"/>
    </location>
</feature>
<dbReference type="SFLD" id="SFLDG00002">
    <property type="entry name" value="C1.7:_P-type_atpase_like"/>
    <property type="match status" value="1"/>
</dbReference>
<dbReference type="Gene3D" id="3.40.50.1000">
    <property type="entry name" value="HAD superfamily/HAD-like"/>
    <property type="match status" value="1"/>
</dbReference>
<evidence type="ECO:0000256" key="11">
    <source>
        <dbReference type="ARBA" id="ARBA00022967"/>
    </source>
</evidence>
<evidence type="ECO:0000313" key="20">
    <source>
        <dbReference type="EMBL" id="KAA0257798.1"/>
    </source>
</evidence>
<keyword evidence="15 18" id="KW-0472">Membrane</keyword>
<feature type="domain" description="HMA" evidence="19">
    <location>
        <begin position="72"/>
        <end position="138"/>
    </location>
</feature>
<feature type="transmembrane region" description="Helical" evidence="18">
    <location>
        <begin position="428"/>
        <end position="451"/>
    </location>
</feature>
<dbReference type="InterPro" id="IPR006122">
    <property type="entry name" value="HMA_Cu_ion-bd"/>
</dbReference>
<keyword evidence="5 18" id="KW-0479">Metal-binding</keyword>
<dbReference type="EC" id="7.2.2.9" evidence="16"/>
<keyword evidence="7 18" id="KW-0547">Nucleotide-binding</keyword>
<keyword evidence="8" id="KW-0187">Copper transport</keyword>
<dbReference type="PROSITE" id="PS50846">
    <property type="entry name" value="HMA_2"/>
    <property type="match status" value="2"/>
</dbReference>
<comment type="similarity">
    <text evidence="2 18">Belongs to the cation transport ATPase (P-type) (TC 3.A.3) family. Type IB subfamily.</text>
</comment>
<dbReference type="GO" id="GO:0005524">
    <property type="term" value="F:ATP binding"/>
    <property type="evidence" value="ECO:0007669"/>
    <property type="project" value="UniProtKB-UniRule"/>
</dbReference>
<dbReference type="InterPro" id="IPR023299">
    <property type="entry name" value="ATPase_P-typ_cyto_dom_N"/>
</dbReference>
<dbReference type="CDD" id="cd00371">
    <property type="entry name" value="HMA"/>
    <property type="match status" value="2"/>
</dbReference>
<evidence type="ECO:0000256" key="5">
    <source>
        <dbReference type="ARBA" id="ARBA00022723"/>
    </source>
</evidence>
<dbReference type="SFLD" id="SFLDF00027">
    <property type="entry name" value="p-type_atpase"/>
    <property type="match status" value="1"/>
</dbReference>
<dbReference type="FunFam" id="3.30.70.100:FF:000005">
    <property type="entry name" value="Copper-exporting P-type ATPase A"/>
    <property type="match status" value="2"/>
</dbReference>
<gene>
    <name evidence="20" type="ORF">FHQ18_08630</name>
</gene>
<dbReference type="Proteomes" id="UP000322876">
    <property type="component" value="Unassembled WGS sequence"/>
</dbReference>
<dbReference type="InterPro" id="IPR017969">
    <property type="entry name" value="Heavy-metal-associated_CS"/>
</dbReference>
<keyword evidence="3" id="KW-0813">Transport</keyword>
<keyword evidence="11" id="KW-1278">Translocase</keyword>
<dbReference type="InterPro" id="IPR008250">
    <property type="entry name" value="ATPase_P-typ_transduc_dom_A_sf"/>
</dbReference>
<keyword evidence="9 18" id="KW-0067">ATP-binding</keyword>
<dbReference type="InterPro" id="IPR001757">
    <property type="entry name" value="P_typ_ATPase"/>
</dbReference>
<comment type="subcellular location">
    <subcellularLocation>
        <location evidence="18">Cell membrane</location>
    </subcellularLocation>
    <subcellularLocation>
        <location evidence="1">Endomembrane system</location>
        <topology evidence="1">Multi-pass membrane protein</topology>
    </subcellularLocation>
</comment>
<dbReference type="GO" id="GO:0055070">
    <property type="term" value="P:copper ion homeostasis"/>
    <property type="evidence" value="ECO:0007669"/>
    <property type="project" value="TreeGrafter"/>
</dbReference>
<dbReference type="InterPro" id="IPR023298">
    <property type="entry name" value="ATPase_P-typ_TM_dom_sf"/>
</dbReference>
<dbReference type="InterPro" id="IPR023214">
    <property type="entry name" value="HAD_sf"/>
</dbReference>
<dbReference type="PRINTS" id="PR00119">
    <property type="entry name" value="CATATPASE"/>
</dbReference>
<feature type="transmembrane region" description="Helical" evidence="18">
    <location>
        <begin position="221"/>
        <end position="242"/>
    </location>
</feature>
<dbReference type="SUPFAM" id="SSF81665">
    <property type="entry name" value="Calcium ATPase, transmembrane domain M"/>
    <property type="match status" value="1"/>
</dbReference>
<dbReference type="OrthoDB" id="9813266at2"/>
<keyword evidence="12 18" id="KW-1133">Transmembrane helix</keyword>